<evidence type="ECO:0000313" key="1">
    <source>
        <dbReference type="EMBL" id="RED76852.1"/>
    </source>
</evidence>
<dbReference type="AlphaFoldDB" id="A0A3D9JS31"/>
<protein>
    <submittedName>
        <fullName evidence="1">Uncharacterized protein</fullName>
    </submittedName>
</protein>
<evidence type="ECO:0000313" key="2">
    <source>
        <dbReference type="Proteomes" id="UP000256977"/>
    </source>
</evidence>
<sequence>MNQTGSKLYPSANLKFSLRFINGLIYRLSFINRLIIVCFSVKKLIQ</sequence>
<organism evidence="1 2">
    <name type="scientific">Cohnella phaseoli</name>
    <dbReference type="NCBI Taxonomy" id="456490"/>
    <lineage>
        <taxon>Bacteria</taxon>
        <taxon>Bacillati</taxon>
        <taxon>Bacillota</taxon>
        <taxon>Bacilli</taxon>
        <taxon>Bacillales</taxon>
        <taxon>Paenibacillaceae</taxon>
        <taxon>Cohnella</taxon>
    </lineage>
</organism>
<dbReference type="Proteomes" id="UP000256977">
    <property type="component" value="Unassembled WGS sequence"/>
</dbReference>
<gene>
    <name evidence="1" type="ORF">DFP98_11071</name>
</gene>
<proteinExistence type="predicted"/>
<name>A0A3D9JS31_9BACL</name>
<accession>A0A3D9JS31</accession>
<keyword evidence="2" id="KW-1185">Reference proteome</keyword>
<reference evidence="1 2" key="1">
    <citation type="submission" date="2018-07" db="EMBL/GenBank/DDBJ databases">
        <title>Genomic Encyclopedia of Type Strains, Phase III (KMG-III): the genomes of soil and plant-associated and newly described type strains.</title>
        <authorList>
            <person name="Whitman W."/>
        </authorList>
    </citation>
    <scope>NUCLEOTIDE SEQUENCE [LARGE SCALE GENOMIC DNA]</scope>
    <source>
        <strain evidence="1 2">CECT 7287</strain>
    </source>
</reference>
<dbReference type="EMBL" id="QRDZ01000010">
    <property type="protein sequence ID" value="RED76852.1"/>
    <property type="molecule type" value="Genomic_DNA"/>
</dbReference>
<comment type="caution">
    <text evidence="1">The sequence shown here is derived from an EMBL/GenBank/DDBJ whole genome shotgun (WGS) entry which is preliminary data.</text>
</comment>